<comment type="similarity">
    <text evidence="2">Belongs to the insect chemoreceptor superfamily. Gustatory receptor (GR) family. Gr5a subfamily.</text>
</comment>
<keyword evidence="10" id="KW-1185">Reference proteome</keyword>
<feature type="transmembrane region" description="Helical" evidence="8">
    <location>
        <begin position="7"/>
        <end position="25"/>
    </location>
</feature>
<evidence type="ECO:0000256" key="3">
    <source>
        <dbReference type="ARBA" id="ARBA00022475"/>
    </source>
</evidence>
<feature type="transmembrane region" description="Helical" evidence="8">
    <location>
        <begin position="31"/>
        <end position="54"/>
    </location>
</feature>
<gene>
    <name evidence="9" type="ORF">Pmani_014161</name>
</gene>
<dbReference type="PANTHER" id="PTHR21421:SF29">
    <property type="entry name" value="GUSTATORY RECEPTOR 5A FOR TREHALOSE-RELATED"/>
    <property type="match status" value="1"/>
</dbReference>
<evidence type="ECO:0000256" key="5">
    <source>
        <dbReference type="ARBA" id="ARBA00022989"/>
    </source>
</evidence>
<evidence type="ECO:0000256" key="4">
    <source>
        <dbReference type="ARBA" id="ARBA00022692"/>
    </source>
</evidence>
<proteinExistence type="inferred from homology"/>
<accession>A0AAE1PTE3</accession>
<evidence type="ECO:0000256" key="7">
    <source>
        <dbReference type="ARBA" id="ARBA00023170"/>
    </source>
</evidence>
<evidence type="ECO:0000313" key="10">
    <source>
        <dbReference type="Proteomes" id="UP001292094"/>
    </source>
</evidence>
<dbReference type="PANTHER" id="PTHR21421">
    <property type="entry name" value="GUSTATORY RECEPTOR"/>
    <property type="match status" value="1"/>
</dbReference>
<name>A0AAE1PTE3_9EUCA</name>
<reference evidence="9" key="1">
    <citation type="submission" date="2023-11" db="EMBL/GenBank/DDBJ databases">
        <title>Genome assemblies of two species of porcelain crab, Petrolisthes cinctipes and Petrolisthes manimaculis (Anomura: Porcellanidae).</title>
        <authorList>
            <person name="Angst P."/>
        </authorList>
    </citation>
    <scope>NUCLEOTIDE SEQUENCE</scope>
    <source>
        <strain evidence="9">PB745_02</strain>
        <tissue evidence="9">Gill</tissue>
    </source>
</reference>
<evidence type="ECO:0000256" key="8">
    <source>
        <dbReference type="SAM" id="Phobius"/>
    </source>
</evidence>
<protein>
    <submittedName>
        <fullName evidence="9">Uncharacterized protein</fullName>
    </submittedName>
</protein>
<dbReference type="Pfam" id="PF06151">
    <property type="entry name" value="Trehalose_recp"/>
    <property type="match status" value="1"/>
</dbReference>
<dbReference type="GO" id="GO:0050916">
    <property type="term" value="P:sensory perception of sweet taste"/>
    <property type="evidence" value="ECO:0007669"/>
    <property type="project" value="UniProtKB-ARBA"/>
</dbReference>
<dbReference type="InterPro" id="IPR009318">
    <property type="entry name" value="Gustatory_rcpt"/>
</dbReference>
<sequence length="210" mass="23899">MREVHQYEVSLLGYSECLGLVILIINKYATFVWNFVDILIASVAIVLHSHITCFNANIHSGWRWWSDGEWQEARQNHLSLLLLVKDVNEALGPLVLQSYVTNLFFTLVQLYLGLRPTQTQEVAVARVYLTWSFLHLLGRLLLVSFTCSGVHDASRRGLVDVLSLPTHRLCVEAWRLHHQLETQEVGLTGFGFFLINKSFILAVGTHIVCV</sequence>
<evidence type="ECO:0000256" key="1">
    <source>
        <dbReference type="ARBA" id="ARBA00004651"/>
    </source>
</evidence>
<organism evidence="9 10">
    <name type="scientific">Petrolisthes manimaculis</name>
    <dbReference type="NCBI Taxonomy" id="1843537"/>
    <lineage>
        <taxon>Eukaryota</taxon>
        <taxon>Metazoa</taxon>
        <taxon>Ecdysozoa</taxon>
        <taxon>Arthropoda</taxon>
        <taxon>Crustacea</taxon>
        <taxon>Multicrustacea</taxon>
        <taxon>Malacostraca</taxon>
        <taxon>Eumalacostraca</taxon>
        <taxon>Eucarida</taxon>
        <taxon>Decapoda</taxon>
        <taxon>Pleocyemata</taxon>
        <taxon>Anomura</taxon>
        <taxon>Galatheoidea</taxon>
        <taxon>Porcellanidae</taxon>
        <taxon>Petrolisthes</taxon>
    </lineage>
</organism>
<evidence type="ECO:0000256" key="6">
    <source>
        <dbReference type="ARBA" id="ARBA00023136"/>
    </source>
</evidence>
<comment type="caution">
    <text evidence="9">The sequence shown here is derived from an EMBL/GenBank/DDBJ whole genome shotgun (WGS) entry which is preliminary data.</text>
</comment>
<dbReference type="EMBL" id="JAWZYT010001216">
    <property type="protein sequence ID" value="KAK4314550.1"/>
    <property type="molecule type" value="Genomic_DNA"/>
</dbReference>
<dbReference type="Proteomes" id="UP001292094">
    <property type="component" value="Unassembled WGS sequence"/>
</dbReference>
<keyword evidence="5 8" id="KW-1133">Transmembrane helix</keyword>
<evidence type="ECO:0000313" key="9">
    <source>
        <dbReference type="EMBL" id="KAK4314550.1"/>
    </source>
</evidence>
<keyword evidence="6 8" id="KW-0472">Membrane</keyword>
<keyword evidence="4 8" id="KW-0812">Transmembrane</keyword>
<dbReference type="GO" id="GO:0005886">
    <property type="term" value="C:plasma membrane"/>
    <property type="evidence" value="ECO:0007669"/>
    <property type="project" value="UniProtKB-SubCell"/>
</dbReference>
<evidence type="ECO:0000256" key="2">
    <source>
        <dbReference type="ARBA" id="ARBA00005327"/>
    </source>
</evidence>
<dbReference type="GO" id="GO:0008527">
    <property type="term" value="F:taste receptor activity"/>
    <property type="evidence" value="ECO:0007669"/>
    <property type="project" value="InterPro"/>
</dbReference>
<keyword evidence="7" id="KW-0675">Receptor</keyword>
<keyword evidence="3" id="KW-1003">Cell membrane</keyword>
<comment type="subcellular location">
    <subcellularLocation>
        <location evidence="1">Cell membrane</location>
        <topology evidence="1">Multi-pass membrane protein</topology>
    </subcellularLocation>
</comment>
<dbReference type="AlphaFoldDB" id="A0AAE1PTE3"/>